<dbReference type="EMBL" id="KZ820018">
    <property type="protein sequence ID" value="PWN49678.1"/>
    <property type="molecule type" value="Genomic_DNA"/>
</dbReference>
<reference evidence="1 2" key="1">
    <citation type="journal article" date="2018" name="Mol. Biol. Evol.">
        <title>Broad Genomic Sampling Reveals a Smut Pathogenic Ancestry of the Fungal Clade Ustilaginomycotina.</title>
        <authorList>
            <person name="Kijpornyongpan T."/>
            <person name="Mondo S.J."/>
            <person name="Barry K."/>
            <person name="Sandor L."/>
            <person name="Lee J."/>
            <person name="Lipzen A."/>
            <person name="Pangilinan J."/>
            <person name="LaButti K."/>
            <person name="Hainaut M."/>
            <person name="Henrissat B."/>
            <person name="Grigoriev I.V."/>
            <person name="Spatafora J.W."/>
            <person name="Aime M.C."/>
        </authorList>
    </citation>
    <scope>NUCLEOTIDE SEQUENCE [LARGE SCALE GENOMIC DNA]</scope>
    <source>
        <strain evidence="1 2">SA 807</strain>
    </source>
</reference>
<protein>
    <submittedName>
        <fullName evidence="1">Uncharacterized protein</fullName>
    </submittedName>
</protein>
<sequence>MRSLSPMAQGERESDVGFLCSRQYPSLVPLPTPPPGCWLPLPLFESIIPTELDPRPSPSPSPSPSLPTWSTPLSHQHVRVGSAVQPTQPYPMSGYAQRMLPLVSRCARCARERRCGTRSQVSRDPTEMGPREVYQGRGGGRQGRSRSRQDG</sequence>
<name>A0ACD0NV30_9BASI</name>
<gene>
    <name evidence="1" type="ORF">IE53DRAFT_132069</name>
</gene>
<evidence type="ECO:0000313" key="1">
    <source>
        <dbReference type="EMBL" id="PWN49678.1"/>
    </source>
</evidence>
<evidence type="ECO:0000313" key="2">
    <source>
        <dbReference type="Proteomes" id="UP000245626"/>
    </source>
</evidence>
<accession>A0ACD0NV30</accession>
<keyword evidence="2" id="KW-1185">Reference proteome</keyword>
<proteinExistence type="predicted"/>
<dbReference type="Proteomes" id="UP000245626">
    <property type="component" value="Unassembled WGS sequence"/>
</dbReference>
<organism evidence="1 2">
    <name type="scientific">Violaceomyces palustris</name>
    <dbReference type="NCBI Taxonomy" id="1673888"/>
    <lineage>
        <taxon>Eukaryota</taxon>
        <taxon>Fungi</taxon>
        <taxon>Dikarya</taxon>
        <taxon>Basidiomycota</taxon>
        <taxon>Ustilaginomycotina</taxon>
        <taxon>Ustilaginomycetes</taxon>
        <taxon>Violaceomycetales</taxon>
        <taxon>Violaceomycetaceae</taxon>
        <taxon>Violaceomyces</taxon>
    </lineage>
</organism>